<evidence type="ECO:0000256" key="2">
    <source>
        <dbReference type="ARBA" id="ARBA00022833"/>
    </source>
</evidence>
<dbReference type="PANTHER" id="PTHR31944:SF131">
    <property type="entry name" value="HEME-RESPONSIVE ZINC FINGER TRANSCRIPTION FACTOR HAP1"/>
    <property type="match status" value="1"/>
</dbReference>
<keyword evidence="6" id="KW-0539">Nucleus</keyword>
<evidence type="ECO:0000256" key="6">
    <source>
        <dbReference type="ARBA" id="ARBA00023242"/>
    </source>
</evidence>
<dbReference type="Pfam" id="PF00172">
    <property type="entry name" value="Zn_clus"/>
    <property type="match status" value="1"/>
</dbReference>
<dbReference type="GO" id="GO:0000978">
    <property type="term" value="F:RNA polymerase II cis-regulatory region sequence-specific DNA binding"/>
    <property type="evidence" value="ECO:0007669"/>
    <property type="project" value="TreeGrafter"/>
</dbReference>
<dbReference type="PANTHER" id="PTHR31944">
    <property type="entry name" value="HEME-RESPONSIVE ZINC FINGER TRANSCRIPTION FACTOR HAP1"/>
    <property type="match status" value="1"/>
</dbReference>
<dbReference type="Pfam" id="PF04082">
    <property type="entry name" value="Fungal_trans"/>
    <property type="match status" value="1"/>
</dbReference>
<dbReference type="GO" id="GO:0006351">
    <property type="term" value="P:DNA-templated transcription"/>
    <property type="evidence" value="ECO:0007669"/>
    <property type="project" value="InterPro"/>
</dbReference>
<feature type="compositionally biased region" description="Low complexity" evidence="7">
    <location>
        <begin position="124"/>
        <end position="134"/>
    </location>
</feature>
<dbReference type="CDD" id="cd12148">
    <property type="entry name" value="fungal_TF_MHR"/>
    <property type="match status" value="1"/>
</dbReference>
<dbReference type="PROSITE" id="PS00463">
    <property type="entry name" value="ZN2_CY6_FUNGAL_1"/>
    <property type="match status" value="1"/>
</dbReference>
<dbReference type="CDD" id="cd00067">
    <property type="entry name" value="GAL4"/>
    <property type="match status" value="1"/>
</dbReference>
<dbReference type="EMBL" id="MU860040">
    <property type="protein sequence ID" value="KAK4240411.1"/>
    <property type="molecule type" value="Genomic_DNA"/>
</dbReference>
<keyword evidence="1" id="KW-0479">Metal-binding</keyword>
<proteinExistence type="predicted"/>
<sequence>MEFGFPVPSQTADETVVVKKRRRPALACEQCRRRKVKCDRVSPCGPCQRSGLEVCTYRPEWVKTAEKVNSGGPPSRENRDLDRETSISDWQRQLPAGVPPTAASVLLPVTAGHPQIPDGLRPRSSAVSDASSADLRMPPERRMRLGGTGASTTDSERRSTPVRGSFLKSRFYGPSHWMNSSEAFQYVLDVHREAETDDRSELHSLLKECKRLCRICKAQPHLHDPAFGSTTLASNVPQQPLCDELVRLYLRTFETVYRILHVPTFRLQYAAFQSDPHGTSAVFVAQLLLVCALGSCLYGGSDIPRYSLRASALRWIAATQAWIGSPSEKSRLNLSGLQTQCLLLVAKLAFPGGPELVWISAGSLVRAAMLLGLHHDPSKLPGISSFECEMRRRLWATILDLQIQSSIESGGPPMISETDYDCGLPSNIDDAQLDPSPGGSGVAAVAKPLAVFTGTSIQCALMRTLPVRLEVAKYLNDFGSEQTYDETLRLGSKLRAVLEENMRLFRSYSSQHQQPTAFQVKLFELLTYRFLLVLHFPFAIKARKNPQYYFSHKVCLDLSLSLLRCQPTAPNSLATSFQAVEEDYARLQVLGSGIFRNSPLRAVIFVCIELLVQLEDDMGQIGSTFNSLGRQELYKIVAEYVQLLAKRIEAGETTVRGHVFFNCLLAHIDALQASRPSKDDILAAMKRSLEFCQNMLKAMAQAYSGSNGTTGPGVVLDDAAQTLPGSATTASSADSGLLDNSLWFDLVGNTRSPIDKAPWLFF</sequence>
<dbReference type="InterPro" id="IPR051430">
    <property type="entry name" value="Fungal_TF_Env_Response"/>
</dbReference>
<dbReference type="PROSITE" id="PS50048">
    <property type="entry name" value="ZN2_CY6_FUNGAL_2"/>
    <property type="match status" value="1"/>
</dbReference>
<accession>A0AAN7CE65</accession>
<name>A0AAN7CE65_9PEZI</name>
<dbReference type="SMART" id="SM00066">
    <property type="entry name" value="GAL4"/>
    <property type="match status" value="1"/>
</dbReference>
<reference evidence="9" key="1">
    <citation type="journal article" date="2023" name="Mol. Phylogenet. Evol.">
        <title>Genome-scale phylogeny and comparative genomics of the fungal order Sordariales.</title>
        <authorList>
            <person name="Hensen N."/>
            <person name="Bonometti L."/>
            <person name="Westerberg I."/>
            <person name="Brannstrom I.O."/>
            <person name="Guillou S."/>
            <person name="Cros-Aarteil S."/>
            <person name="Calhoun S."/>
            <person name="Haridas S."/>
            <person name="Kuo A."/>
            <person name="Mondo S."/>
            <person name="Pangilinan J."/>
            <person name="Riley R."/>
            <person name="LaButti K."/>
            <person name="Andreopoulos B."/>
            <person name="Lipzen A."/>
            <person name="Chen C."/>
            <person name="Yan M."/>
            <person name="Daum C."/>
            <person name="Ng V."/>
            <person name="Clum A."/>
            <person name="Steindorff A."/>
            <person name="Ohm R.A."/>
            <person name="Martin F."/>
            <person name="Silar P."/>
            <person name="Natvig D.O."/>
            <person name="Lalanne C."/>
            <person name="Gautier V."/>
            <person name="Ament-Velasquez S.L."/>
            <person name="Kruys A."/>
            <person name="Hutchinson M.I."/>
            <person name="Powell A.J."/>
            <person name="Barry K."/>
            <person name="Miller A.N."/>
            <person name="Grigoriev I.V."/>
            <person name="Debuchy R."/>
            <person name="Gladieux P."/>
            <person name="Hiltunen Thoren M."/>
            <person name="Johannesson H."/>
        </authorList>
    </citation>
    <scope>NUCLEOTIDE SEQUENCE</scope>
    <source>
        <strain evidence="9">CBS 532.94</strain>
    </source>
</reference>
<keyword evidence="2" id="KW-0862">Zinc</keyword>
<keyword evidence="3" id="KW-0805">Transcription regulation</keyword>
<dbReference type="GO" id="GO:0005634">
    <property type="term" value="C:nucleus"/>
    <property type="evidence" value="ECO:0007669"/>
    <property type="project" value="TreeGrafter"/>
</dbReference>
<dbReference type="InterPro" id="IPR036864">
    <property type="entry name" value="Zn2-C6_fun-type_DNA-bd_sf"/>
</dbReference>
<evidence type="ECO:0000256" key="3">
    <source>
        <dbReference type="ARBA" id="ARBA00023015"/>
    </source>
</evidence>
<organism evidence="9 10">
    <name type="scientific">Achaetomium macrosporum</name>
    <dbReference type="NCBI Taxonomy" id="79813"/>
    <lineage>
        <taxon>Eukaryota</taxon>
        <taxon>Fungi</taxon>
        <taxon>Dikarya</taxon>
        <taxon>Ascomycota</taxon>
        <taxon>Pezizomycotina</taxon>
        <taxon>Sordariomycetes</taxon>
        <taxon>Sordariomycetidae</taxon>
        <taxon>Sordariales</taxon>
        <taxon>Chaetomiaceae</taxon>
        <taxon>Achaetomium</taxon>
    </lineage>
</organism>
<dbReference type="Gene3D" id="4.10.240.10">
    <property type="entry name" value="Zn(2)-C6 fungal-type DNA-binding domain"/>
    <property type="match status" value="1"/>
</dbReference>
<keyword evidence="10" id="KW-1185">Reference proteome</keyword>
<dbReference type="SUPFAM" id="SSF57701">
    <property type="entry name" value="Zn2/Cys6 DNA-binding domain"/>
    <property type="match status" value="1"/>
</dbReference>
<evidence type="ECO:0000256" key="5">
    <source>
        <dbReference type="ARBA" id="ARBA00023163"/>
    </source>
</evidence>
<keyword evidence="4" id="KW-0238">DNA-binding</keyword>
<evidence type="ECO:0000256" key="4">
    <source>
        <dbReference type="ARBA" id="ARBA00023125"/>
    </source>
</evidence>
<dbReference type="InterPro" id="IPR007219">
    <property type="entry name" value="XnlR_reg_dom"/>
</dbReference>
<evidence type="ECO:0000256" key="7">
    <source>
        <dbReference type="SAM" id="MobiDB-lite"/>
    </source>
</evidence>
<feature type="region of interest" description="Disordered" evidence="7">
    <location>
        <begin position="113"/>
        <end position="160"/>
    </location>
</feature>
<dbReference type="SMART" id="SM00906">
    <property type="entry name" value="Fungal_trans"/>
    <property type="match status" value="1"/>
</dbReference>
<keyword evidence="5" id="KW-0804">Transcription</keyword>
<protein>
    <recommendedName>
        <fullName evidence="8">Zn(2)-C6 fungal-type domain-containing protein</fullName>
    </recommendedName>
</protein>
<dbReference type="AlphaFoldDB" id="A0AAN7CE65"/>
<dbReference type="Proteomes" id="UP001303760">
    <property type="component" value="Unassembled WGS sequence"/>
</dbReference>
<dbReference type="GO" id="GO:0001228">
    <property type="term" value="F:DNA-binding transcription activator activity, RNA polymerase II-specific"/>
    <property type="evidence" value="ECO:0007669"/>
    <property type="project" value="TreeGrafter"/>
</dbReference>
<comment type="caution">
    <text evidence="9">The sequence shown here is derived from an EMBL/GenBank/DDBJ whole genome shotgun (WGS) entry which is preliminary data.</text>
</comment>
<reference evidence="9" key="2">
    <citation type="submission" date="2023-05" db="EMBL/GenBank/DDBJ databases">
        <authorList>
            <consortium name="Lawrence Berkeley National Laboratory"/>
            <person name="Steindorff A."/>
            <person name="Hensen N."/>
            <person name="Bonometti L."/>
            <person name="Westerberg I."/>
            <person name="Brannstrom I.O."/>
            <person name="Guillou S."/>
            <person name="Cros-Aarteil S."/>
            <person name="Calhoun S."/>
            <person name="Haridas S."/>
            <person name="Kuo A."/>
            <person name="Mondo S."/>
            <person name="Pangilinan J."/>
            <person name="Riley R."/>
            <person name="Labutti K."/>
            <person name="Andreopoulos B."/>
            <person name="Lipzen A."/>
            <person name="Chen C."/>
            <person name="Yanf M."/>
            <person name="Daum C."/>
            <person name="Ng V."/>
            <person name="Clum A."/>
            <person name="Ohm R."/>
            <person name="Martin F."/>
            <person name="Silar P."/>
            <person name="Natvig D."/>
            <person name="Lalanne C."/>
            <person name="Gautier V."/>
            <person name="Ament-Velasquez S.L."/>
            <person name="Kruys A."/>
            <person name="Hutchinson M.I."/>
            <person name="Powell A.J."/>
            <person name="Barry K."/>
            <person name="Miller A.N."/>
            <person name="Grigoriev I.V."/>
            <person name="Debuchy R."/>
            <person name="Gladieux P."/>
            <person name="Thoren M.H."/>
            <person name="Johannesson H."/>
        </authorList>
    </citation>
    <scope>NUCLEOTIDE SEQUENCE</scope>
    <source>
        <strain evidence="9">CBS 532.94</strain>
    </source>
</reference>
<evidence type="ECO:0000256" key="1">
    <source>
        <dbReference type="ARBA" id="ARBA00022723"/>
    </source>
</evidence>
<evidence type="ECO:0000259" key="8">
    <source>
        <dbReference type="PROSITE" id="PS50048"/>
    </source>
</evidence>
<evidence type="ECO:0000313" key="9">
    <source>
        <dbReference type="EMBL" id="KAK4240411.1"/>
    </source>
</evidence>
<dbReference type="InterPro" id="IPR001138">
    <property type="entry name" value="Zn2Cys6_DnaBD"/>
</dbReference>
<dbReference type="GO" id="GO:0008270">
    <property type="term" value="F:zinc ion binding"/>
    <property type="evidence" value="ECO:0007669"/>
    <property type="project" value="InterPro"/>
</dbReference>
<evidence type="ECO:0000313" key="10">
    <source>
        <dbReference type="Proteomes" id="UP001303760"/>
    </source>
</evidence>
<gene>
    <name evidence="9" type="ORF">C8A03DRAFT_13237</name>
</gene>
<feature type="domain" description="Zn(2)-C6 fungal-type" evidence="8">
    <location>
        <begin position="27"/>
        <end position="57"/>
    </location>
</feature>